<name>A0A8S1XFU8_PAROT</name>
<comment type="caution">
    <text evidence="2">The sequence shown here is derived from an EMBL/GenBank/DDBJ whole genome shotgun (WGS) entry which is preliminary data.</text>
</comment>
<accession>A0A8S1XFU8</accession>
<evidence type="ECO:0000313" key="1">
    <source>
        <dbReference type="EMBL" id="CAD8199953.1"/>
    </source>
</evidence>
<evidence type="ECO:0000313" key="3">
    <source>
        <dbReference type="Proteomes" id="UP000683925"/>
    </source>
</evidence>
<dbReference type="EMBL" id="CAJJDP010000120">
    <property type="protein sequence ID" value="CAD8199953.1"/>
    <property type="molecule type" value="Genomic_DNA"/>
</dbReference>
<dbReference type="EMBL" id="CAJJDP010000120">
    <property type="protein sequence ID" value="CAD8199957.1"/>
    <property type="molecule type" value="Genomic_DNA"/>
</dbReference>
<proteinExistence type="predicted"/>
<protein>
    <submittedName>
        <fullName evidence="2">Uncharacterized protein</fullName>
    </submittedName>
</protein>
<dbReference type="AlphaFoldDB" id="A0A8S1XFU8"/>
<reference evidence="2" key="1">
    <citation type="submission" date="2021-01" db="EMBL/GenBank/DDBJ databases">
        <authorList>
            <consortium name="Genoscope - CEA"/>
            <person name="William W."/>
        </authorList>
    </citation>
    <scope>NUCLEOTIDE SEQUENCE</scope>
</reference>
<dbReference type="Proteomes" id="UP000683925">
    <property type="component" value="Unassembled WGS sequence"/>
</dbReference>
<evidence type="ECO:0000313" key="2">
    <source>
        <dbReference type="EMBL" id="CAD8199957.1"/>
    </source>
</evidence>
<organism evidence="2 3">
    <name type="scientific">Paramecium octaurelia</name>
    <dbReference type="NCBI Taxonomy" id="43137"/>
    <lineage>
        <taxon>Eukaryota</taxon>
        <taxon>Sar</taxon>
        <taxon>Alveolata</taxon>
        <taxon>Ciliophora</taxon>
        <taxon>Intramacronucleata</taxon>
        <taxon>Oligohymenophorea</taxon>
        <taxon>Peniculida</taxon>
        <taxon>Parameciidae</taxon>
        <taxon>Paramecium</taxon>
    </lineage>
</organism>
<sequence>MEQWKSVEHQIIFINLGFNIINKIMLCSKTGPLKVNQYRTSLEEICEPFQRIIVKNALITSSLGQFRAIGQISMKI</sequence>
<keyword evidence="3" id="KW-1185">Reference proteome</keyword>
<gene>
    <name evidence="1" type="ORF">POCTA_138.1.T1200217</name>
    <name evidence="2" type="ORF">POCTA_138.1.T1200219</name>
</gene>